<dbReference type="InterPro" id="IPR036138">
    <property type="entry name" value="PBP_dimer_sf"/>
</dbReference>
<protein>
    <submittedName>
        <fullName evidence="2">Penicillin-binding protein 2</fullName>
    </submittedName>
</protein>
<gene>
    <name evidence="2" type="ORF">E7512_02505</name>
</gene>
<organism evidence="2 3">
    <name type="scientific">Faecalispora sporosphaeroides</name>
    <dbReference type="NCBI Taxonomy" id="1549"/>
    <lineage>
        <taxon>Bacteria</taxon>
        <taxon>Bacillati</taxon>
        <taxon>Bacillota</taxon>
        <taxon>Clostridia</taxon>
        <taxon>Eubacteriales</taxon>
        <taxon>Oscillospiraceae</taxon>
        <taxon>Faecalispora</taxon>
    </lineage>
</organism>
<dbReference type="Pfam" id="PF00905">
    <property type="entry name" value="Transpeptidase"/>
    <property type="match status" value="1"/>
</dbReference>
<dbReference type="GO" id="GO:0071555">
    <property type="term" value="P:cell wall organization"/>
    <property type="evidence" value="ECO:0007669"/>
    <property type="project" value="TreeGrafter"/>
</dbReference>
<sequence length="532" mass="56160">MSKRVAAFFSVFMLCMFLLLMNLYRIATGSQLAETADRQSSYWLTVSSGRGTIYDTKLNPLTGVEKGYTAVVNPTPESASALEAVLPRARMEEVYTLLTKGKPFLLGLPKPVSAEGIDTFETNRRYGASGQIAANVIGYLDGSGTGVAGMEKAYQEFLSSDPGEVAVNYRVDAINRILPGENKQVIDTSSKNKKGVVLTLDAEIQALAERSAKKHLKKGAVVVTEVPSGKIRAMVSLPDFSPNDLQSALKNPDSPLLNRAISAYSVGSVFKVVSAAAALESGVSPGTTFTCTGGIEVSGGVFHCYNGKAHGTLDMQGAIAQSCNTYFVRLMQQVPNETFLSMAKSLGFGQSLTLAPGYASAAGSLPEKDELLVPRALANFSFGQGVLTATPVQIAGLMNAVASGGLYTPPGLVQGLVDENLRYVEAAKQPEAVRVMSQDTAARLRQFMGVAVEDGTAKKGKPVLGGAGVKTGTAQTGQFEGSKEIVQGWYTGFFPLESPRYSIVVLSENAQGASDGAPVFQEIANALISKTN</sequence>
<proteinExistence type="predicted"/>
<dbReference type="SUPFAM" id="SSF56519">
    <property type="entry name" value="Penicillin binding protein dimerisation domain"/>
    <property type="match status" value="1"/>
</dbReference>
<dbReference type="InterPro" id="IPR001460">
    <property type="entry name" value="PCN-bd_Tpept"/>
</dbReference>
<evidence type="ECO:0000313" key="2">
    <source>
        <dbReference type="EMBL" id="MBE6832449.1"/>
    </source>
</evidence>
<dbReference type="GO" id="GO:0071972">
    <property type="term" value="F:peptidoglycan L,D-transpeptidase activity"/>
    <property type="evidence" value="ECO:0007669"/>
    <property type="project" value="TreeGrafter"/>
</dbReference>
<dbReference type="Gene3D" id="3.40.710.10">
    <property type="entry name" value="DD-peptidase/beta-lactamase superfamily"/>
    <property type="match status" value="1"/>
</dbReference>
<dbReference type="GO" id="GO:0005886">
    <property type="term" value="C:plasma membrane"/>
    <property type="evidence" value="ECO:0007669"/>
    <property type="project" value="TreeGrafter"/>
</dbReference>
<dbReference type="EMBL" id="SVNY01000001">
    <property type="protein sequence ID" value="MBE6832449.1"/>
    <property type="molecule type" value="Genomic_DNA"/>
</dbReference>
<dbReference type="AlphaFoldDB" id="A0A928KVM8"/>
<reference evidence="2" key="1">
    <citation type="submission" date="2019-04" db="EMBL/GenBank/DDBJ databases">
        <title>Evolution of Biomass-Degrading Anaerobic Consortia Revealed by Metagenomics.</title>
        <authorList>
            <person name="Peng X."/>
        </authorList>
    </citation>
    <scope>NUCLEOTIDE SEQUENCE</scope>
    <source>
        <strain evidence="2">SIG551</strain>
    </source>
</reference>
<evidence type="ECO:0000313" key="3">
    <source>
        <dbReference type="Proteomes" id="UP000754750"/>
    </source>
</evidence>
<dbReference type="Proteomes" id="UP000754750">
    <property type="component" value="Unassembled WGS sequence"/>
</dbReference>
<dbReference type="GO" id="GO:0008658">
    <property type="term" value="F:penicillin binding"/>
    <property type="evidence" value="ECO:0007669"/>
    <property type="project" value="InterPro"/>
</dbReference>
<dbReference type="InterPro" id="IPR050515">
    <property type="entry name" value="Beta-lactam/transpept"/>
</dbReference>
<dbReference type="SUPFAM" id="SSF56601">
    <property type="entry name" value="beta-lactamase/transpeptidase-like"/>
    <property type="match status" value="1"/>
</dbReference>
<comment type="caution">
    <text evidence="2">The sequence shown here is derived from an EMBL/GenBank/DDBJ whole genome shotgun (WGS) entry which is preliminary data.</text>
</comment>
<name>A0A928KVM8_9FIRM</name>
<dbReference type="PANTHER" id="PTHR30627">
    <property type="entry name" value="PEPTIDOGLYCAN D,D-TRANSPEPTIDASE"/>
    <property type="match status" value="1"/>
</dbReference>
<accession>A0A928KVM8</accession>
<dbReference type="Gene3D" id="3.90.1310.10">
    <property type="entry name" value="Penicillin-binding protein 2a (Domain 2)"/>
    <property type="match status" value="1"/>
</dbReference>
<dbReference type="RefSeq" id="WP_020074023.1">
    <property type="nucleotide sequence ID" value="NZ_SVNY01000001.1"/>
</dbReference>
<dbReference type="InterPro" id="IPR012338">
    <property type="entry name" value="Beta-lactam/transpept-like"/>
</dbReference>
<evidence type="ECO:0000259" key="1">
    <source>
        <dbReference type="Pfam" id="PF00905"/>
    </source>
</evidence>
<feature type="domain" description="Penicillin-binding protein transpeptidase" evidence="1">
    <location>
        <begin position="219"/>
        <end position="525"/>
    </location>
</feature>
<dbReference type="PANTHER" id="PTHR30627:SF24">
    <property type="entry name" value="PENICILLIN-BINDING PROTEIN 4B"/>
    <property type="match status" value="1"/>
</dbReference>